<dbReference type="PRINTS" id="PR00465">
    <property type="entry name" value="EP450IV"/>
</dbReference>
<dbReference type="SUPFAM" id="SSF48264">
    <property type="entry name" value="Cytochrome P450"/>
    <property type="match status" value="1"/>
</dbReference>
<organism evidence="8 9">
    <name type="scientific">Tuber aestivum</name>
    <name type="common">summer truffle</name>
    <dbReference type="NCBI Taxonomy" id="59557"/>
    <lineage>
        <taxon>Eukaryota</taxon>
        <taxon>Fungi</taxon>
        <taxon>Dikarya</taxon>
        <taxon>Ascomycota</taxon>
        <taxon>Pezizomycotina</taxon>
        <taxon>Pezizomycetes</taxon>
        <taxon>Pezizales</taxon>
        <taxon>Tuberaceae</taxon>
        <taxon>Tuber</taxon>
    </lineage>
</organism>
<dbReference type="CDD" id="cd11041">
    <property type="entry name" value="CYP503A1-like"/>
    <property type="match status" value="1"/>
</dbReference>
<dbReference type="InterPro" id="IPR036396">
    <property type="entry name" value="Cyt_P450_sf"/>
</dbReference>
<keyword evidence="3 6" id="KW-0479">Metal-binding</keyword>
<evidence type="ECO:0000256" key="3">
    <source>
        <dbReference type="ARBA" id="ARBA00022723"/>
    </source>
</evidence>
<keyword evidence="7" id="KW-1133">Transmembrane helix</keyword>
<keyword evidence="7" id="KW-0812">Transmembrane</keyword>
<dbReference type="Proteomes" id="UP001412239">
    <property type="component" value="Unassembled WGS sequence"/>
</dbReference>
<evidence type="ECO:0000256" key="5">
    <source>
        <dbReference type="ARBA" id="ARBA00023004"/>
    </source>
</evidence>
<evidence type="ECO:0000256" key="1">
    <source>
        <dbReference type="ARBA" id="ARBA00001971"/>
    </source>
</evidence>
<dbReference type="InterPro" id="IPR001128">
    <property type="entry name" value="Cyt_P450"/>
</dbReference>
<dbReference type="InterPro" id="IPR002403">
    <property type="entry name" value="Cyt_P450_E_grp-IV"/>
</dbReference>
<proteinExistence type="inferred from homology"/>
<feature type="binding site" description="axial binding residue" evidence="6">
    <location>
        <position position="314"/>
    </location>
    <ligand>
        <name>heme</name>
        <dbReference type="ChEBI" id="CHEBI:30413"/>
    </ligand>
    <ligandPart>
        <name>Fe</name>
        <dbReference type="ChEBI" id="CHEBI:18248"/>
    </ligandPart>
</feature>
<evidence type="ECO:0000256" key="6">
    <source>
        <dbReference type="PIRSR" id="PIRSR602403-1"/>
    </source>
</evidence>
<evidence type="ECO:0000256" key="4">
    <source>
        <dbReference type="ARBA" id="ARBA00023002"/>
    </source>
</evidence>
<name>A0A292Q4I8_9PEZI</name>
<keyword evidence="7" id="KW-0472">Membrane</keyword>
<keyword evidence="5 6" id="KW-0408">Iron</keyword>
<accession>A0A292Q4I8</accession>
<keyword evidence="9" id="KW-1185">Reference proteome</keyword>
<comment type="cofactor">
    <cofactor evidence="1 6">
        <name>heme</name>
        <dbReference type="ChEBI" id="CHEBI:30413"/>
    </cofactor>
</comment>
<evidence type="ECO:0000313" key="9">
    <source>
        <dbReference type="Proteomes" id="UP001412239"/>
    </source>
</evidence>
<dbReference type="GO" id="GO:0005506">
    <property type="term" value="F:iron ion binding"/>
    <property type="evidence" value="ECO:0007669"/>
    <property type="project" value="InterPro"/>
</dbReference>
<comment type="similarity">
    <text evidence="2">Belongs to the cytochrome P450 family.</text>
</comment>
<protein>
    <recommendedName>
        <fullName evidence="10">Cytochrome P450</fullName>
    </recommendedName>
</protein>
<evidence type="ECO:0000313" key="8">
    <source>
        <dbReference type="EMBL" id="CUS13653.1"/>
    </source>
</evidence>
<keyword evidence="6" id="KW-0349">Heme</keyword>
<dbReference type="AlphaFoldDB" id="A0A292Q4I8"/>
<dbReference type="Gene3D" id="1.10.630.10">
    <property type="entry name" value="Cytochrome P450"/>
    <property type="match status" value="1"/>
</dbReference>
<keyword evidence="4" id="KW-0560">Oxidoreductase</keyword>
<evidence type="ECO:0000256" key="7">
    <source>
        <dbReference type="SAM" id="Phobius"/>
    </source>
</evidence>
<dbReference type="Pfam" id="PF00067">
    <property type="entry name" value="p450"/>
    <property type="match status" value="1"/>
</dbReference>
<dbReference type="PRINTS" id="PR00385">
    <property type="entry name" value="P450"/>
</dbReference>
<evidence type="ECO:0008006" key="10">
    <source>
        <dbReference type="Google" id="ProtNLM"/>
    </source>
</evidence>
<dbReference type="EMBL" id="LN890968">
    <property type="protein sequence ID" value="CUS13653.1"/>
    <property type="molecule type" value="Genomic_DNA"/>
</dbReference>
<gene>
    <name evidence="8" type="ORF">GSTUAT00002178001</name>
</gene>
<dbReference type="GO" id="GO:0020037">
    <property type="term" value="F:heme binding"/>
    <property type="evidence" value="ECO:0007669"/>
    <property type="project" value="InterPro"/>
</dbReference>
<evidence type="ECO:0000256" key="2">
    <source>
        <dbReference type="ARBA" id="ARBA00010617"/>
    </source>
</evidence>
<dbReference type="GO" id="GO:0004497">
    <property type="term" value="F:monooxygenase activity"/>
    <property type="evidence" value="ECO:0007669"/>
    <property type="project" value="InterPro"/>
</dbReference>
<dbReference type="PANTHER" id="PTHR46206">
    <property type="entry name" value="CYTOCHROME P450"/>
    <property type="match status" value="1"/>
</dbReference>
<feature type="transmembrane region" description="Helical" evidence="7">
    <location>
        <begin position="39"/>
        <end position="61"/>
    </location>
</feature>
<sequence>MRKNMTEKLSSLLPDVINEVTTGFEELTNIRNGSNKQNFWYIILLLSCIGIRYMLIFLVGMPMCQNKDYLESINEFSINVMRRATVIDTVPWFLRNIVSYFLKNSTVEDVIMTHIGREFEARQKARWFQSSYDIVVSDAIQWILDAAPPETPILKLVQKLMLFNFASIHTSSISLAHILYDLAANPEFQDPVCAEIEEVLRAEGGWTKQALTKMRKLDSIFRESLRMNGTNIVTLIRKVITPYTFIDGTFVSKGAWVGAATINIHYSPDLYKDPEKFDGFRFYKKRQLEGNAHHFQMASPTLDYLPFGFGKNSCPGRFFASNELKIAVAYILCNYQLRLNGGTTGERPQNIYDGLVCLPNPTVGIELKEREGRQKSILYPGHMASYGN</sequence>
<reference evidence="8" key="1">
    <citation type="submission" date="2015-10" db="EMBL/GenBank/DDBJ databases">
        <authorList>
            <person name="Regsiter A."/>
            <person name="william w."/>
        </authorList>
    </citation>
    <scope>NUCLEOTIDE SEQUENCE</scope>
    <source>
        <strain evidence="8">Montdore</strain>
    </source>
</reference>
<dbReference type="GO" id="GO:0016705">
    <property type="term" value="F:oxidoreductase activity, acting on paired donors, with incorporation or reduction of molecular oxygen"/>
    <property type="evidence" value="ECO:0007669"/>
    <property type="project" value="InterPro"/>
</dbReference>